<organism evidence="2 3">
    <name type="scientific">Psylliodes chrysocephalus</name>
    <dbReference type="NCBI Taxonomy" id="3402493"/>
    <lineage>
        <taxon>Eukaryota</taxon>
        <taxon>Metazoa</taxon>
        <taxon>Ecdysozoa</taxon>
        <taxon>Arthropoda</taxon>
        <taxon>Hexapoda</taxon>
        <taxon>Insecta</taxon>
        <taxon>Pterygota</taxon>
        <taxon>Neoptera</taxon>
        <taxon>Endopterygota</taxon>
        <taxon>Coleoptera</taxon>
        <taxon>Polyphaga</taxon>
        <taxon>Cucujiformia</taxon>
        <taxon>Chrysomeloidea</taxon>
        <taxon>Chrysomelidae</taxon>
        <taxon>Galerucinae</taxon>
        <taxon>Alticini</taxon>
        <taxon>Psylliodes</taxon>
    </lineage>
</organism>
<protein>
    <submittedName>
        <fullName evidence="2">Uncharacterized protein</fullName>
    </submittedName>
</protein>
<dbReference type="OrthoDB" id="6780253at2759"/>
<evidence type="ECO:0000256" key="1">
    <source>
        <dbReference type="SAM" id="MobiDB-lite"/>
    </source>
</evidence>
<sequence>MSQPSNKDLLEKLEDLINKNSSEIRKDIQSLNTNVNIQIKVIEERCLKIEKRLTYIERSNKRNNIVIFGIQANKNNLLNTTIEKLNQIFGCDLVERDINNIYIIGNKGTVILEFVTFLTKQKIIQNLKKLKDEVPYTAEDLESTSNEESATEFEIDLPQKYNSAPPTPTIRVDEKEIGEEEEDVKQVEEEEEEEEDDKQTTEFHRTIKKREIIYQMHKFKKSFTKELDIKQPNKKRKGKTTTSTRVL</sequence>
<keyword evidence="3" id="KW-1185">Reference proteome</keyword>
<proteinExistence type="predicted"/>
<gene>
    <name evidence="2" type="ORF">PSYICH_LOCUS11430</name>
</gene>
<feature type="region of interest" description="Disordered" evidence="1">
    <location>
        <begin position="225"/>
        <end position="247"/>
    </location>
</feature>
<accession>A0A9P0D4Y9</accession>
<feature type="compositionally biased region" description="Acidic residues" evidence="1">
    <location>
        <begin position="176"/>
        <end position="197"/>
    </location>
</feature>
<evidence type="ECO:0000313" key="3">
    <source>
        <dbReference type="Proteomes" id="UP001153636"/>
    </source>
</evidence>
<dbReference type="AlphaFoldDB" id="A0A9P0D4Y9"/>
<name>A0A9P0D4Y9_9CUCU</name>
<dbReference type="Proteomes" id="UP001153636">
    <property type="component" value="Chromosome 5"/>
</dbReference>
<dbReference type="EMBL" id="OV651817">
    <property type="protein sequence ID" value="CAH1110327.1"/>
    <property type="molecule type" value="Genomic_DNA"/>
</dbReference>
<reference evidence="2" key="1">
    <citation type="submission" date="2022-01" db="EMBL/GenBank/DDBJ databases">
        <authorList>
            <person name="King R."/>
        </authorList>
    </citation>
    <scope>NUCLEOTIDE SEQUENCE</scope>
</reference>
<evidence type="ECO:0000313" key="2">
    <source>
        <dbReference type="EMBL" id="CAH1110327.1"/>
    </source>
</evidence>
<feature type="region of interest" description="Disordered" evidence="1">
    <location>
        <begin position="159"/>
        <end position="204"/>
    </location>
</feature>